<dbReference type="AlphaFoldDB" id="A0A2Z3HCJ4"/>
<dbReference type="InterPro" id="IPR028994">
    <property type="entry name" value="Integrin_alpha_N"/>
</dbReference>
<dbReference type="Pfam" id="PF14339">
    <property type="entry name" value="DUF4394"/>
    <property type="match status" value="1"/>
</dbReference>
<reference evidence="3 4" key="1">
    <citation type="submission" date="2018-01" db="EMBL/GenBank/DDBJ databases">
        <title>G. obscuriglobus.</title>
        <authorList>
            <person name="Franke J."/>
            <person name="Blomberg W."/>
            <person name="Selmecki A."/>
        </authorList>
    </citation>
    <scope>NUCLEOTIDE SEQUENCE [LARGE SCALE GENOMIC DNA]</scope>
    <source>
        <strain evidence="3 4">DSM 5831</strain>
    </source>
</reference>
<dbReference type="OrthoDB" id="531718at2"/>
<gene>
    <name evidence="3" type="ORF">C1280_29335</name>
</gene>
<dbReference type="PANTHER" id="PTHR46580:SF2">
    <property type="entry name" value="MAM DOMAIN-CONTAINING PROTEIN"/>
    <property type="match status" value="1"/>
</dbReference>
<keyword evidence="1" id="KW-0732">Signal</keyword>
<protein>
    <recommendedName>
        <fullName evidence="2">DUF4394 domain-containing protein</fullName>
    </recommendedName>
</protein>
<evidence type="ECO:0000313" key="4">
    <source>
        <dbReference type="Proteomes" id="UP000245802"/>
    </source>
</evidence>
<proteinExistence type="predicted"/>
<dbReference type="InterPro" id="IPR025507">
    <property type="entry name" value="DUF4394"/>
</dbReference>
<evidence type="ECO:0000313" key="3">
    <source>
        <dbReference type="EMBL" id="AWM40685.1"/>
    </source>
</evidence>
<name>A0A2Z3HCJ4_9BACT</name>
<sequence length="622" mass="63062">MLSRFLSRLRRVAPVTRSSPTAPPRGLRLEALESREVPATVYALSANNILLKFDSASPNTLAATTTVAVPAGETLQGIDFRPRTGQLIGITFPTASTGDNPAKTYSINPNTGAVTLIGTSATVTGGNDSTANDIDFNPTVDRIRFASAALGNARINPNNGVLVTNDVGITPNTTEIIGLAYDRNTDRASTAYPTTLYVIDRATGTLGRLGSVDGAPNSPTGGVYTQIGALGVTLSATLEGGFDIVEATGAAGTANNNGLGTAYAALASTDGQTRFYSINLTTGAATLIGLVGTNGAEVYDLAVVPEGTVVVGSGLGANGDVRLLDPATGALRTAAPIIPFDGFKGGVRVATGDVNGDGVPDAIVTAIEAGNGHIKVFNGITGQQLTGAIGSFFSFAGFAGSVNVGAGDVNGDGFADVLVVANGANGHVKIFSGLDGTLLNSFLSYQSFLGNVTISAADFDNDGLEEVVTAAAINGHTKVFNGETGTAFVSASLPSFQNSFLAFSPYLGNVSVAVGDVNGDGTPDLVLGSGPGVRFNIRVVNGRDGTLISSFFVNDFGTTFTGGGYVALSDFNRDGRYDILTTPGVGIQASAVAIDPLTGTKLGSFTAFSNFLGGATVAASRF</sequence>
<keyword evidence="4" id="KW-1185">Reference proteome</keyword>
<dbReference type="PANTHER" id="PTHR46580">
    <property type="entry name" value="SENSOR KINASE-RELATED"/>
    <property type="match status" value="1"/>
</dbReference>
<dbReference type="Pfam" id="PF13517">
    <property type="entry name" value="FG-GAP_3"/>
    <property type="match status" value="1"/>
</dbReference>
<accession>A0A2Z3HCJ4</accession>
<evidence type="ECO:0000256" key="1">
    <source>
        <dbReference type="ARBA" id="ARBA00022729"/>
    </source>
</evidence>
<dbReference type="Proteomes" id="UP000245802">
    <property type="component" value="Chromosome"/>
</dbReference>
<dbReference type="KEGG" id="gog:C1280_29335"/>
<evidence type="ECO:0000259" key="2">
    <source>
        <dbReference type="Pfam" id="PF14339"/>
    </source>
</evidence>
<organism evidence="3 4">
    <name type="scientific">Gemmata obscuriglobus</name>
    <dbReference type="NCBI Taxonomy" id="114"/>
    <lineage>
        <taxon>Bacteria</taxon>
        <taxon>Pseudomonadati</taxon>
        <taxon>Planctomycetota</taxon>
        <taxon>Planctomycetia</taxon>
        <taxon>Gemmatales</taxon>
        <taxon>Gemmataceae</taxon>
        <taxon>Gemmata</taxon>
    </lineage>
</organism>
<dbReference type="SUPFAM" id="SSF69318">
    <property type="entry name" value="Integrin alpha N-terminal domain"/>
    <property type="match status" value="1"/>
</dbReference>
<dbReference type="Gene3D" id="2.130.10.130">
    <property type="entry name" value="Integrin alpha, N-terminal"/>
    <property type="match status" value="2"/>
</dbReference>
<dbReference type="EMBL" id="CP025958">
    <property type="protein sequence ID" value="AWM40685.1"/>
    <property type="molecule type" value="Genomic_DNA"/>
</dbReference>
<feature type="domain" description="DUF4394" evidence="2">
    <location>
        <begin position="50"/>
        <end position="302"/>
    </location>
</feature>
<dbReference type="InterPro" id="IPR013517">
    <property type="entry name" value="FG-GAP"/>
</dbReference>